<dbReference type="Gene3D" id="3.40.50.880">
    <property type="match status" value="1"/>
</dbReference>
<evidence type="ECO:0000256" key="1">
    <source>
        <dbReference type="SAM" id="MobiDB-lite"/>
    </source>
</evidence>
<dbReference type="STRING" id="1855912.LuPra_04275"/>
<dbReference type="Gene3D" id="3.40.630.10">
    <property type="entry name" value="Zn peptidases"/>
    <property type="match status" value="1"/>
</dbReference>
<dbReference type="InterPro" id="IPR029062">
    <property type="entry name" value="Class_I_gatase-like"/>
</dbReference>
<dbReference type="Pfam" id="PF00246">
    <property type="entry name" value="Peptidase_M14"/>
    <property type="match status" value="1"/>
</dbReference>
<feature type="chain" id="PRO_5007511851" evidence="2">
    <location>
        <begin position="23"/>
        <end position="889"/>
    </location>
</feature>
<dbReference type="GO" id="GO:0008270">
    <property type="term" value="F:zinc ion binding"/>
    <property type="evidence" value="ECO:0007669"/>
    <property type="project" value="InterPro"/>
</dbReference>
<keyword evidence="4" id="KW-0645">Protease</keyword>
<dbReference type="PATRIC" id="fig|1813736.3.peg.4515"/>
<accession>A0A143PRJ3</accession>
<feature type="compositionally biased region" description="Gly residues" evidence="1">
    <location>
        <begin position="702"/>
        <end position="713"/>
    </location>
</feature>
<reference evidence="4 5" key="1">
    <citation type="journal article" date="2016" name="Genome Announc.">
        <title>First Complete Genome Sequence of a Subdivision 6 Acidobacterium Strain.</title>
        <authorList>
            <person name="Huang S."/>
            <person name="Vieira S."/>
            <person name="Bunk B."/>
            <person name="Riedel T."/>
            <person name="Sproer C."/>
            <person name="Overmann J."/>
        </authorList>
    </citation>
    <scope>NUCLEOTIDE SEQUENCE [LARGE SCALE GENOMIC DNA]</scope>
    <source>
        <strain evidence="5">DSM 100886 HEG_-6_39</strain>
    </source>
</reference>
<dbReference type="SUPFAM" id="SSF53187">
    <property type="entry name" value="Zn-dependent exopeptidases"/>
    <property type="match status" value="1"/>
</dbReference>
<dbReference type="GO" id="GO:0004181">
    <property type="term" value="F:metallocarboxypeptidase activity"/>
    <property type="evidence" value="ECO:0007669"/>
    <property type="project" value="InterPro"/>
</dbReference>
<keyword evidence="2" id="KW-0732">Signal</keyword>
<evidence type="ECO:0000313" key="4">
    <source>
        <dbReference type="EMBL" id="AMY11031.1"/>
    </source>
</evidence>
<feature type="region of interest" description="Disordered" evidence="1">
    <location>
        <begin position="693"/>
        <end position="722"/>
    </location>
</feature>
<evidence type="ECO:0000259" key="3">
    <source>
        <dbReference type="Pfam" id="PF00246"/>
    </source>
</evidence>
<dbReference type="EMBL" id="CP015136">
    <property type="protein sequence ID" value="AMY11031.1"/>
    <property type="molecule type" value="Genomic_DNA"/>
</dbReference>
<dbReference type="AlphaFoldDB" id="A0A143PRJ3"/>
<feature type="signal peptide" evidence="2">
    <location>
        <begin position="1"/>
        <end position="22"/>
    </location>
</feature>
<keyword evidence="4" id="KW-0121">Carboxypeptidase</keyword>
<dbReference type="GO" id="GO:0006508">
    <property type="term" value="P:proteolysis"/>
    <property type="evidence" value="ECO:0007669"/>
    <property type="project" value="InterPro"/>
</dbReference>
<sequence length="889" mass="96766" precursor="true">MLRPRVRVIRALSFVVAASALAGVRQPAGSSLWSPSLAAQAQTATPSPEQFFGYRMGADRKLATWDRLLEYYRAVAQSSDRVKLVELGITSERRPYIALFISSPANLARLDEYRRLNAILADPRGAAPADIERATRDGRAVIIQTFGLHSSEVAAAQTAAEFVYDSVTRDDGEATRIRDEVISIVVPSINPDGTQMIADWYMKYVGTEFEATPLPWLYQTYAGHDNNRDGFALNLPESRNLARILYREWMPQAYVDHHQMGNTNARLYIPPYAEPIRPDGDPLVWREMAWWGAHMGTQLEAAGKTGVVGAAIYSGWGHMGFHWITPFHNIAGMLTESASARLATPMFLHPDQLRGGPRNLPEYAPQTNMPSVWPGGWWRVRDIVEQQKIAAWATVDLAARNRETVLHNMYLKASRQVERGTTGPVKAYVLPAGQHDALTVRKLVNMLLASGVEVHEATAQVIVDGRVYGPGSFVVSMAQPKQALVRWMLGRTFYPDNSYTRERDGTPIRPYDMSTDTFGEFMGVRSDPVGEPVPVASLTRISEALVAPSVVAPSAPQGYVLDGRLNDSYRAVLLLLAKGIGVRRAQVASADGSVRQGDFLVAPGDVTAIAARAGVPFAALSAPFTSETTTLATPRIGLFQRYRGGNMDEGWTRLLFEQFDVPFTTVRDADLKAPGLASKFDVIVLPADSLTAMTGEDPPAGARGGGGGEGGEGASQRTTPPEYRSGFGADGVKALQAFVEAGGTLLTFGQAGDLPMQRFGLPLRNAVAGVSAKEFWSPGSTLRVRYANDHPLAYGMPKEGLALFMSGSQVYEVTSTDRSQDVAILATYADRDLLQSGWLLGEQVIARKAAAVVVTQGKGRVVLIGFRPQNRAQTHGTFKLVFNALMVGR</sequence>
<organism evidence="4 5">
    <name type="scientific">Luteitalea pratensis</name>
    <dbReference type="NCBI Taxonomy" id="1855912"/>
    <lineage>
        <taxon>Bacteria</taxon>
        <taxon>Pseudomonadati</taxon>
        <taxon>Acidobacteriota</taxon>
        <taxon>Vicinamibacteria</taxon>
        <taxon>Vicinamibacterales</taxon>
        <taxon>Vicinamibacteraceae</taxon>
        <taxon>Luteitalea</taxon>
    </lineage>
</organism>
<name>A0A143PRJ3_LUTPR</name>
<reference evidence="5" key="2">
    <citation type="submission" date="2016-04" db="EMBL/GenBank/DDBJ databases">
        <title>First Complete Genome Sequence of a Subdivision 6 Acidobacterium.</title>
        <authorList>
            <person name="Huang S."/>
            <person name="Vieira S."/>
            <person name="Bunk B."/>
            <person name="Riedel T."/>
            <person name="Sproeer C."/>
            <person name="Overmann J."/>
        </authorList>
    </citation>
    <scope>NUCLEOTIDE SEQUENCE [LARGE SCALE GENOMIC DNA]</scope>
    <source>
        <strain evidence="5">DSM 100886 HEG_-6_39</strain>
    </source>
</reference>
<protein>
    <submittedName>
        <fullName evidence="4">Zinc carboxypeptidase</fullName>
    </submittedName>
</protein>
<dbReference type="RefSeq" id="WP_162271461.1">
    <property type="nucleotide sequence ID" value="NZ_CP015136.1"/>
</dbReference>
<dbReference type="KEGG" id="abac:LuPra_04275"/>
<keyword evidence="4" id="KW-0378">Hydrolase</keyword>
<dbReference type="SUPFAM" id="SSF52317">
    <property type="entry name" value="Class I glutamine amidotransferase-like"/>
    <property type="match status" value="1"/>
</dbReference>
<keyword evidence="5" id="KW-1185">Reference proteome</keyword>
<evidence type="ECO:0000256" key="2">
    <source>
        <dbReference type="SAM" id="SignalP"/>
    </source>
</evidence>
<feature type="domain" description="Peptidase M14" evidence="3">
    <location>
        <begin position="71"/>
        <end position="203"/>
    </location>
</feature>
<dbReference type="Proteomes" id="UP000076079">
    <property type="component" value="Chromosome"/>
</dbReference>
<evidence type="ECO:0000313" key="5">
    <source>
        <dbReference type="Proteomes" id="UP000076079"/>
    </source>
</evidence>
<gene>
    <name evidence="4" type="ORF">LuPra_04275</name>
</gene>
<dbReference type="CDD" id="cd06240">
    <property type="entry name" value="M14-like"/>
    <property type="match status" value="1"/>
</dbReference>
<proteinExistence type="predicted"/>
<dbReference type="InterPro" id="IPR000834">
    <property type="entry name" value="Peptidase_M14"/>
</dbReference>